<organism evidence="2 3">
    <name type="scientific">Nocardiopsis codii</name>
    <dbReference type="NCBI Taxonomy" id="3065942"/>
    <lineage>
        <taxon>Bacteria</taxon>
        <taxon>Bacillati</taxon>
        <taxon>Actinomycetota</taxon>
        <taxon>Actinomycetes</taxon>
        <taxon>Streptosporangiales</taxon>
        <taxon>Nocardiopsidaceae</taxon>
        <taxon>Nocardiopsis</taxon>
    </lineage>
</organism>
<keyword evidence="3" id="KW-1185">Reference proteome</keyword>
<feature type="transmembrane region" description="Helical" evidence="1">
    <location>
        <begin position="50"/>
        <end position="70"/>
    </location>
</feature>
<keyword evidence="1" id="KW-0472">Membrane</keyword>
<dbReference type="Proteomes" id="UP001356095">
    <property type="component" value="Unassembled WGS sequence"/>
</dbReference>
<evidence type="ECO:0000313" key="3">
    <source>
        <dbReference type="Proteomes" id="UP001356095"/>
    </source>
</evidence>
<proteinExistence type="predicted"/>
<keyword evidence="1" id="KW-1133">Transmembrane helix</keyword>
<protein>
    <submittedName>
        <fullName evidence="2">Uncharacterized protein</fullName>
    </submittedName>
</protein>
<name>A0ABU7KFU8_9ACTN</name>
<reference evidence="2 3" key="1">
    <citation type="submission" date="2023-08" db="EMBL/GenBank/DDBJ databases">
        <authorList>
            <person name="Girao M."/>
            <person name="Carvalho M.F."/>
        </authorList>
    </citation>
    <scope>NUCLEOTIDE SEQUENCE [LARGE SCALE GENOMIC DNA]</scope>
    <source>
        <strain evidence="2 3">CT-R113</strain>
    </source>
</reference>
<sequence length="83" mass="8781">MTTVKSRAFTVVRTLFKLGLLACFTLGSLLVLGQLAGVVAQRPDWITASSSWLFVPTVTAAAVFGVLGYVGNYLAPDTTDGEE</sequence>
<evidence type="ECO:0000313" key="2">
    <source>
        <dbReference type="EMBL" id="MEE2041088.1"/>
    </source>
</evidence>
<keyword evidence="1" id="KW-0812">Transmembrane</keyword>
<evidence type="ECO:0000256" key="1">
    <source>
        <dbReference type="SAM" id="Phobius"/>
    </source>
</evidence>
<dbReference type="RefSeq" id="WP_330094850.1">
    <property type="nucleotide sequence ID" value="NZ_JAUZMY010000041.1"/>
</dbReference>
<accession>A0ABU7KFU8</accession>
<comment type="caution">
    <text evidence="2">The sequence shown here is derived from an EMBL/GenBank/DDBJ whole genome shotgun (WGS) entry which is preliminary data.</text>
</comment>
<gene>
    <name evidence="2" type="ORF">Q8791_28080</name>
</gene>
<dbReference type="EMBL" id="JAUZMY010000041">
    <property type="protein sequence ID" value="MEE2041088.1"/>
    <property type="molecule type" value="Genomic_DNA"/>
</dbReference>